<keyword evidence="1" id="KW-0812">Transmembrane</keyword>
<organism evidence="2 3">
    <name type="scientific">Acinetobacter soli NIPH 2899</name>
    <dbReference type="NCBI Taxonomy" id="1217677"/>
    <lineage>
        <taxon>Bacteria</taxon>
        <taxon>Pseudomonadati</taxon>
        <taxon>Pseudomonadota</taxon>
        <taxon>Gammaproteobacteria</taxon>
        <taxon>Moraxellales</taxon>
        <taxon>Moraxellaceae</taxon>
        <taxon>Acinetobacter</taxon>
    </lineage>
</organism>
<keyword evidence="3" id="KW-1185">Reference proteome</keyword>
<feature type="transmembrane region" description="Helical" evidence="1">
    <location>
        <begin position="24"/>
        <end position="41"/>
    </location>
</feature>
<keyword evidence="1" id="KW-0472">Membrane</keyword>
<dbReference type="Proteomes" id="UP000018433">
    <property type="component" value="Unassembled WGS sequence"/>
</dbReference>
<evidence type="ECO:0000313" key="3">
    <source>
        <dbReference type="Proteomes" id="UP000018433"/>
    </source>
</evidence>
<protein>
    <submittedName>
        <fullName evidence="2">Uncharacterized protein</fullName>
    </submittedName>
</protein>
<gene>
    <name evidence="2" type="ORF">F950_02790</name>
</gene>
<dbReference type="EMBL" id="APPV01000011">
    <property type="protein sequence ID" value="ENV60228.1"/>
    <property type="molecule type" value="Genomic_DNA"/>
</dbReference>
<reference evidence="2 3" key="1">
    <citation type="submission" date="2013-02" db="EMBL/GenBank/DDBJ databases">
        <title>The Genome Sequence of Acinetobacter soli NIPH 2899.</title>
        <authorList>
            <consortium name="The Broad Institute Genome Sequencing Platform"/>
            <consortium name="The Broad Institute Genome Sequencing Center for Infectious Disease"/>
            <person name="Cerqueira G."/>
            <person name="Feldgarden M."/>
            <person name="Courvalin P."/>
            <person name="Perichon B."/>
            <person name="Grillot-Courvalin C."/>
            <person name="Clermont D."/>
            <person name="Rocha E."/>
            <person name="Yoon E.-J."/>
            <person name="Nemec A."/>
            <person name="Walker B."/>
            <person name="Young S.K."/>
            <person name="Zeng Q."/>
            <person name="Gargeya S."/>
            <person name="Fitzgerald M."/>
            <person name="Haas B."/>
            <person name="Abouelleil A."/>
            <person name="Alvarado L."/>
            <person name="Arachchi H.M."/>
            <person name="Berlin A.M."/>
            <person name="Chapman S.B."/>
            <person name="Dewar J."/>
            <person name="Goldberg J."/>
            <person name="Griggs A."/>
            <person name="Gujja S."/>
            <person name="Hansen M."/>
            <person name="Howarth C."/>
            <person name="Imamovic A."/>
            <person name="Larimer J."/>
            <person name="McCowan C."/>
            <person name="Murphy C."/>
            <person name="Neiman D."/>
            <person name="Pearson M."/>
            <person name="Priest M."/>
            <person name="Roberts A."/>
            <person name="Saif S."/>
            <person name="Shea T."/>
            <person name="Sisk P."/>
            <person name="Sykes S."/>
            <person name="Wortman J."/>
            <person name="Nusbaum C."/>
            <person name="Birren B."/>
        </authorList>
    </citation>
    <scope>NUCLEOTIDE SEQUENCE [LARGE SCALE GENOMIC DNA]</scope>
    <source>
        <strain evidence="2 3">NIPH 2899</strain>
    </source>
</reference>
<evidence type="ECO:0000313" key="2">
    <source>
        <dbReference type="EMBL" id="ENV60228.1"/>
    </source>
</evidence>
<accession>A0ABP2U5X0</accession>
<comment type="caution">
    <text evidence="2">The sequence shown here is derived from an EMBL/GenBank/DDBJ whole genome shotgun (WGS) entry which is preliminary data.</text>
</comment>
<name>A0ABP2U5X0_9GAMM</name>
<feature type="transmembrane region" description="Helical" evidence="1">
    <location>
        <begin position="96"/>
        <end position="117"/>
    </location>
</feature>
<feature type="transmembrane region" description="Helical" evidence="1">
    <location>
        <begin position="72"/>
        <end position="89"/>
    </location>
</feature>
<evidence type="ECO:0000256" key="1">
    <source>
        <dbReference type="SAM" id="Phobius"/>
    </source>
</evidence>
<feature type="transmembrane region" description="Helical" evidence="1">
    <location>
        <begin position="48"/>
        <end position="66"/>
    </location>
</feature>
<keyword evidence="1" id="KW-1133">Transmembrane helix</keyword>
<proteinExistence type="predicted"/>
<sequence>MVLEQLAGIWSGLLSVLDSVPEDSIAITAYVGGTLIVLWCWYSIAKRLPRLIGGVTWIVLFAVLATPTISEGVNAGIAPAIFGVIFGVLTKEQPLIWANLSLILFVTGLGLLIGYLWSNYSANKDTSSV</sequence>